<dbReference type="PANTHER" id="PTHR11740">
    <property type="entry name" value="CASEIN KINASE II SUBUNIT BETA"/>
    <property type="match status" value="1"/>
</dbReference>
<dbReference type="EMBL" id="VDLU01000001">
    <property type="protein sequence ID" value="TNJ30566.1"/>
    <property type="molecule type" value="Genomic_DNA"/>
</dbReference>
<name>A0A4Z1SXZ8_GIAMU</name>
<dbReference type="FunFam" id="2.20.25.20:FF:000001">
    <property type="entry name" value="Casein kinase II subunit beta"/>
    <property type="match status" value="1"/>
</dbReference>
<accession>A0A4Z1SXZ8</accession>
<dbReference type="Pfam" id="PF01214">
    <property type="entry name" value="CK_II_beta"/>
    <property type="match status" value="1"/>
</dbReference>
<keyword evidence="3" id="KW-0808">Transferase</keyword>
<dbReference type="GO" id="GO:0005956">
    <property type="term" value="C:protein kinase CK2 complex"/>
    <property type="evidence" value="ECO:0007669"/>
    <property type="project" value="UniProtKB-UniRule"/>
</dbReference>
<dbReference type="AlphaFoldDB" id="A0A4Z1SXZ8"/>
<dbReference type="InterPro" id="IPR016149">
    <property type="entry name" value="Casein_kin_II_reg-sub_N"/>
</dbReference>
<dbReference type="SMART" id="SM01085">
    <property type="entry name" value="CK_II_beta"/>
    <property type="match status" value="1"/>
</dbReference>
<evidence type="ECO:0000256" key="1">
    <source>
        <dbReference type="ARBA" id="ARBA00006941"/>
    </source>
</evidence>
<dbReference type="InterPro" id="IPR000704">
    <property type="entry name" value="Casein_kinase_II_reg-sub"/>
</dbReference>
<organism evidence="3 4">
    <name type="scientific">Giardia muris</name>
    <dbReference type="NCBI Taxonomy" id="5742"/>
    <lineage>
        <taxon>Eukaryota</taxon>
        <taxon>Metamonada</taxon>
        <taxon>Diplomonadida</taxon>
        <taxon>Hexamitidae</taxon>
        <taxon>Giardiinae</taxon>
        <taxon>Giardia</taxon>
    </lineage>
</organism>
<comment type="caution">
    <text evidence="3">The sequence shown here is derived from an EMBL/GenBank/DDBJ whole genome shotgun (WGS) entry which is preliminary data.</text>
</comment>
<dbReference type="Gene3D" id="1.10.1820.10">
    <property type="entry name" value="protein kinase ck2 holoenzyme, chain C, domain 1"/>
    <property type="match status" value="1"/>
</dbReference>
<dbReference type="GO" id="GO:0016301">
    <property type="term" value="F:kinase activity"/>
    <property type="evidence" value="ECO:0007669"/>
    <property type="project" value="UniProtKB-KW"/>
</dbReference>
<keyword evidence="4" id="KW-1185">Reference proteome</keyword>
<dbReference type="PANTHER" id="PTHR11740:SF0">
    <property type="entry name" value="CASEIN KINASE II SUBUNIT BETA"/>
    <property type="match status" value="1"/>
</dbReference>
<gene>
    <name evidence="3" type="ORF">GMRT_12278</name>
</gene>
<dbReference type="VEuPathDB" id="GiardiaDB:GMRT_12278"/>
<dbReference type="InterPro" id="IPR035991">
    <property type="entry name" value="Casein_kinase_II_beta-like"/>
</dbReference>
<reference evidence="3 4" key="1">
    <citation type="submission" date="2019-05" db="EMBL/GenBank/DDBJ databases">
        <title>The compact genome of Giardia muris reveals important steps in the evolution of intestinal protozoan parasites.</title>
        <authorList>
            <person name="Xu F."/>
            <person name="Jimenez-Gonzalez A."/>
            <person name="Einarsson E."/>
            <person name="Astvaldsson A."/>
            <person name="Peirasmaki D."/>
            <person name="Eckmann L."/>
            <person name="Andersson J.O."/>
            <person name="Svard S.G."/>
            <person name="Jerlstrom-Hultqvist J."/>
        </authorList>
    </citation>
    <scope>NUCLEOTIDE SEQUENCE [LARGE SCALE GENOMIC DNA]</scope>
    <source>
        <strain evidence="3 4">Roberts-Thomson</strain>
    </source>
</reference>
<dbReference type="SUPFAM" id="SSF57798">
    <property type="entry name" value="Casein kinase II beta subunit"/>
    <property type="match status" value="1"/>
</dbReference>
<sequence>MACHLKDSESSEFSDSSETSGSLVYGFINTKLLVTLPLDYIQDTFNHTDLLSFFNNFDAVYRCLVYAYQADMSENEDEGLQMEAALLYGLLHARYVTTDAGLSHLKRMFLAKRFGTCIREGCKDCPLLPMGISSVPGISPLGGYCLCCQDVYLPIPTEGDRGDTIDGSFYGRSLPHLLLLRYPELRSKVLSTIGWMQNTDDSTHYTPDELRRDRMRLSGFRIKWDMVD</sequence>
<dbReference type="GO" id="GO:0005737">
    <property type="term" value="C:cytoplasm"/>
    <property type="evidence" value="ECO:0007669"/>
    <property type="project" value="TreeGrafter"/>
</dbReference>
<evidence type="ECO:0000313" key="4">
    <source>
        <dbReference type="Proteomes" id="UP000315496"/>
    </source>
</evidence>
<dbReference type="GO" id="GO:0019887">
    <property type="term" value="F:protein kinase regulator activity"/>
    <property type="evidence" value="ECO:0007669"/>
    <property type="project" value="InterPro"/>
</dbReference>
<dbReference type="Proteomes" id="UP000315496">
    <property type="component" value="Chromosome 1"/>
</dbReference>
<comment type="subunit">
    <text evidence="2">Tetramer of two alpha and two beta subunits.</text>
</comment>
<comment type="similarity">
    <text evidence="1 2">Belongs to the casein kinase 2 subunit beta family.</text>
</comment>
<evidence type="ECO:0000313" key="3">
    <source>
        <dbReference type="EMBL" id="TNJ30566.1"/>
    </source>
</evidence>
<dbReference type="PRINTS" id="PR00472">
    <property type="entry name" value="CASNKINASEII"/>
</dbReference>
<dbReference type="Gene3D" id="2.20.25.20">
    <property type="match status" value="1"/>
</dbReference>
<evidence type="ECO:0000256" key="2">
    <source>
        <dbReference type="RuleBase" id="RU361268"/>
    </source>
</evidence>
<keyword evidence="3" id="KW-0418">Kinase</keyword>
<dbReference type="OrthoDB" id="3971593at2759"/>
<proteinExistence type="inferred from homology"/>
<protein>
    <recommendedName>
        <fullName evidence="2">Casein kinase II subunit beta</fullName>
        <shortName evidence="2">CK II beta</shortName>
    </recommendedName>
</protein>